<proteinExistence type="predicted"/>
<name>A0A0A8YXV0_ARUDO</name>
<organism evidence="1">
    <name type="scientific">Arundo donax</name>
    <name type="common">Giant reed</name>
    <name type="synonym">Donax arundinaceus</name>
    <dbReference type="NCBI Taxonomy" id="35708"/>
    <lineage>
        <taxon>Eukaryota</taxon>
        <taxon>Viridiplantae</taxon>
        <taxon>Streptophyta</taxon>
        <taxon>Embryophyta</taxon>
        <taxon>Tracheophyta</taxon>
        <taxon>Spermatophyta</taxon>
        <taxon>Magnoliopsida</taxon>
        <taxon>Liliopsida</taxon>
        <taxon>Poales</taxon>
        <taxon>Poaceae</taxon>
        <taxon>PACMAD clade</taxon>
        <taxon>Arundinoideae</taxon>
        <taxon>Arundineae</taxon>
        <taxon>Arundo</taxon>
    </lineage>
</organism>
<reference evidence="1" key="2">
    <citation type="journal article" date="2015" name="Data Brief">
        <title>Shoot transcriptome of the giant reed, Arundo donax.</title>
        <authorList>
            <person name="Barrero R.A."/>
            <person name="Guerrero F.D."/>
            <person name="Moolhuijzen P."/>
            <person name="Goolsby J.A."/>
            <person name="Tidwell J."/>
            <person name="Bellgard S.E."/>
            <person name="Bellgard M.I."/>
        </authorList>
    </citation>
    <scope>NUCLEOTIDE SEQUENCE</scope>
    <source>
        <tissue evidence="1">Shoot tissue taken approximately 20 cm above the soil surface</tissue>
    </source>
</reference>
<accession>A0A0A8YXV0</accession>
<sequence>MVYSIASYKITYSITTNIYHNRSTNLLHLEHGVMTC</sequence>
<dbReference type="AlphaFoldDB" id="A0A0A8YXV0"/>
<reference evidence="1" key="1">
    <citation type="submission" date="2014-09" db="EMBL/GenBank/DDBJ databases">
        <authorList>
            <person name="Magalhaes I.L.F."/>
            <person name="Oliveira U."/>
            <person name="Santos F.R."/>
            <person name="Vidigal T.H.D.A."/>
            <person name="Brescovit A.D."/>
            <person name="Santos A.J."/>
        </authorList>
    </citation>
    <scope>NUCLEOTIDE SEQUENCE</scope>
    <source>
        <tissue evidence="1">Shoot tissue taken approximately 20 cm above the soil surface</tissue>
    </source>
</reference>
<evidence type="ECO:0000313" key="1">
    <source>
        <dbReference type="EMBL" id="JAD27437.1"/>
    </source>
</evidence>
<dbReference type="EMBL" id="GBRH01270458">
    <property type="protein sequence ID" value="JAD27437.1"/>
    <property type="molecule type" value="Transcribed_RNA"/>
</dbReference>
<protein>
    <submittedName>
        <fullName evidence="1">Uncharacterized protein</fullName>
    </submittedName>
</protein>